<evidence type="ECO:0000313" key="2">
    <source>
        <dbReference type="Proteomes" id="UP000034616"/>
    </source>
</evidence>
<organism evidence="1 2">
    <name type="scientific">Candidatus Uhrbacteria bacterium GW2011_GWC2_41_11</name>
    <dbReference type="NCBI Taxonomy" id="1618985"/>
    <lineage>
        <taxon>Bacteria</taxon>
        <taxon>Candidatus Uhriibacteriota</taxon>
    </lineage>
</organism>
<reference evidence="1 2" key="1">
    <citation type="journal article" date="2015" name="Nature">
        <title>rRNA introns, odd ribosomes, and small enigmatic genomes across a large radiation of phyla.</title>
        <authorList>
            <person name="Brown C.T."/>
            <person name="Hug L.A."/>
            <person name="Thomas B.C."/>
            <person name="Sharon I."/>
            <person name="Castelle C.J."/>
            <person name="Singh A."/>
            <person name="Wilkins M.J."/>
            <person name="Williams K.H."/>
            <person name="Banfield J.F."/>
        </authorList>
    </citation>
    <scope>NUCLEOTIDE SEQUENCE [LARGE SCALE GENOMIC DNA]</scope>
</reference>
<comment type="caution">
    <text evidence="1">The sequence shown here is derived from an EMBL/GenBank/DDBJ whole genome shotgun (WGS) entry which is preliminary data.</text>
</comment>
<name>A0A0G0UF77_9BACT</name>
<dbReference type="AlphaFoldDB" id="A0A0G0UF77"/>
<sequence>MKLHINRHAIKISLAVGFFVLVLAGAVGLNAAIRKSGGILPFLATLHLPFKRTEQELYWALRHTFEQKTATVSIEATIEGDPSKTGNTFRTEGMYLSWMSKGMNLPETRFTEKKEESPVVRTSHQGIFSVKGMEEKKALDFSVEYRLIPPVTYLKMNGEISLPSGFLLPLGKIADKWIAIEKDMNGSMFAALLPAPLEFAKTCKANSVVMRETIQSVQPLRLFSSFSKKQEDETVANIEESVRRYTLTFNKEVWQEVLQNFVAAAGCSSNNTELMDAIKNISSFDVFVGASSGFIRGVDVEMKPTLSIRLSEFAVPFVVEVPEGAVSIRELLLDMMKSRGGFRGLMNGGGLLQGL</sequence>
<gene>
    <name evidence="1" type="ORF">UU35_C0002G0064</name>
</gene>
<dbReference type="EMBL" id="LCAH01000002">
    <property type="protein sequence ID" value="KKR87563.1"/>
    <property type="molecule type" value="Genomic_DNA"/>
</dbReference>
<accession>A0A0G0UF77</accession>
<proteinExistence type="predicted"/>
<dbReference type="Proteomes" id="UP000034616">
    <property type="component" value="Unassembled WGS sequence"/>
</dbReference>
<protein>
    <submittedName>
        <fullName evidence="1">Uncharacterized protein</fullName>
    </submittedName>
</protein>
<evidence type="ECO:0000313" key="1">
    <source>
        <dbReference type="EMBL" id="KKR87563.1"/>
    </source>
</evidence>